<comment type="caution">
    <text evidence="1">The sequence shown here is derived from an EMBL/GenBank/DDBJ whole genome shotgun (WGS) entry which is preliminary data.</text>
</comment>
<dbReference type="NCBIfam" id="TIGR01509">
    <property type="entry name" value="HAD-SF-IA-v3"/>
    <property type="match status" value="1"/>
</dbReference>
<dbReference type="Proteomes" id="UP000431401">
    <property type="component" value="Unassembled WGS sequence"/>
</dbReference>
<dbReference type="Gene3D" id="1.10.150.240">
    <property type="entry name" value="Putative phosphatase, domain 2"/>
    <property type="match status" value="1"/>
</dbReference>
<dbReference type="NCBIfam" id="TIGR01549">
    <property type="entry name" value="HAD-SF-IA-v1"/>
    <property type="match status" value="1"/>
</dbReference>
<dbReference type="EMBL" id="WEGI01000004">
    <property type="protein sequence ID" value="MQY26736.1"/>
    <property type="molecule type" value="Genomic_DNA"/>
</dbReference>
<dbReference type="InterPro" id="IPR023214">
    <property type="entry name" value="HAD_sf"/>
</dbReference>
<dbReference type="InterPro" id="IPR050155">
    <property type="entry name" value="HAD-like_hydrolase_sf"/>
</dbReference>
<dbReference type="GO" id="GO:0006281">
    <property type="term" value="P:DNA repair"/>
    <property type="evidence" value="ECO:0007669"/>
    <property type="project" value="TreeGrafter"/>
</dbReference>
<reference evidence="1 2" key="1">
    <citation type="submission" date="2019-10" db="EMBL/GenBank/DDBJ databases">
        <title>Nocardia macrotermitis sp. nov. and Nocardia aurantia sp. nov., isolated from the gut of fungus growing-termite Macrotermes natalensis.</title>
        <authorList>
            <person name="Benndorf R."/>
            <person name="Schwitalla J."/>
            <person name="Martin K."/>
            <person name="De Beer W."/>
            <person name="Kaster A.-K."/>
            <person name="Vollmers J."/>
            <person name="Poulsen M."/>
            <person name="Beemelmanns C."/>
        </authorList>
    </citation>
    <scope>NUCLEOTIDE SEQUENCE [LARGE SCALE GENOMIC DNA]</scope>
    <source>
        <strain evidence="1 2">RB56</strain>
    </source>
</reference>
<dbReference type="SUPFAM" id="SSF56784">
    <property type="entry name" value="HAD-like"/>
    <property type="match status" value="1"/>
</dbReference>
<dbReference type="AlphaFoldDB" id="A0A7K0DLW4"/>
<keyword evidence="1" id="KW-0378">Hydrolase</keyword>
<dbReference type="InterPro" id="IPR041492">
    <property type="entry name" value="HAD_2"/>
</dbReference>
<proteinExistence type="predicted"/>
<dbReference type="SFLD" id="SFLDS00003">
    <property type="entry name" value="Haloacid_Dehalogenase"/>
    <property type="match status" value="1"/>
</dbReference>
<keyword evidence="2" id="KW-1185">Reference proteome</keyword>
<dbReference type="InterPro" id="IPR006439">
    <property type="entry name" value="HAD-SF_hydro_IA"/>
</dbReference>
<dbReference type="GO" id="GO:0008967">
    <property type="term" value="F:phosphoglycolate phosphatase activity"/>
    <property type="evidence" value="ECO:0007669"/>
    <property type="project" value="TreeGrafter"/>
</dbReference>
<dbReference type="PANTHER" id="PTHR43434:SF1">
    <property type="entry name" value="PHOSPHOGLYCOLATE PHOSPHATASE"/>
    <property type="match status" value="1"/>
</dbReference>
<dbReference type="EC" id="3.6.1.1" evidence="1"/>
<organism evidence="1 2">
    <name type="scientific">Nocardia aurantia</name>
    <dbReference type="NCBI Taxonomy" id="2585199"/>
    <lineage>
        <taxon>Bacteria</taxon>
        <taxon>Bacillati</taxon>
        <taxon>Actinomycetota</taxon>
        <taxon>Actinomycetes</taxon>
        <taxon>Mycobacteriales</taxon>
        <taxon>Nocardiaceae</taxon>
        <taxon>Nocardia</taxon>
    </lineage>
</organism>
<dbReference type="PANTHER" id="PTHR43434">
    <property type="entry name" value="PHOSPHOGLYCOLATE PHOSPHATASE"/>
    <property type="match status" value="1"/>
</dbReference>
<dbReference type="SFLD" id="SFLDG01129">
    <property type="entry name" value="C1.5:_HAD__Beta-PGM__Phosphata"/>
    <property type="match status" value="1"/>
</dbReference>
<dbReference type="OrthoDB" id="9793014at2"/>
<dbReference type="GO" id="GO:0005829">
    <property type="term" value="C:cytosol"/>
    <property type="evidence" value="ECO:0007669"/>
    <property type="project" value="TreeGrafter"/>
</dbReference>
<protein>
    <submittedName>
        <fullName evidence="1">Pyrophosphatase PpaX</fullName>
        <ecNumber evidence="1">3.6.1.1</ecNumber>
    </submittedName>
</protein>
<dbReference type="RefSeq" id="WP_153341119.1">
    <property type="nucleotide sequence ID" value="NZ_WEGI01000004.1"/>
</dbReference>
<dbReference type="GO" id="GO:0004427">
    <property type="term" value="F:inorganic diphosphate phosphatase activity"/>
    <property type="evidence" value="ECO:0007669"/>
    <property type="project" value="UniProtKB-EC"/>
</dbReference>
<accession>A0A7K0DLW4</accession>
<sequence>MWRTRTPLYAALFDLDGVIIDTRTATKEALRTLALAAATPVDSAALDACVLLPPVDALESLGVPEAREAYRDQFDDALSLAIGRLRVFDAVVAGMAALAEAGAGLGIVTAQARDRLLYLLPPAVKELVDVVIAHEDAPAKPAPDGILAACTHLGVPAERALFVGDTPTDVQAAHAAGVLAVGAGWGFAGPTVLSTEGVDVLLTEPDQVGPRVLRHLGGRPIRPAITP</sequence>
<dbReference type="InterPro" id="IPR036412">
    <property type="entry name" value="HAD-like_sf"/>
</dbReference>
<dbReference type="InterPro" id="IPR023198">
    <property type="entry name" value="PGP-like_dom2"/>
</dbReference>
<dbReference type="Pfam" id="PF13419">
    <property type="entry name" value="HAD_2"/>
    <property type="match status" value="1"/>
</dbReference>
<name>A0A7K0DLW4_9NOCA</name>
<dbReference type="Gene3D" id="3.40.50.1000">
    <property type="entry name" value="HAD superfamily/HAD-like"/>
    <property type="match status" value="1"/>
</dbReference>
<evidence type="ECO:0000313" key="1">
    <source>
        <dbReference type="EMBL" id="MQY26736.1"/>
    </source>
</evidence>
<gene>
    <name evidence="1" type="primary">ppaX</name>
    <name evidence="1" type="ORF">NRB56_23090</name>
</gene>
<evidence type="ECO:0000313" key="2">
    <source>
        <dbReference type="Proteomes" id="UP000431401"/>
    </source>
</evidence>